<accession>A0A1R3GXS9</accession>
<evidence type="ECO:0000313" key="1">
    <source>
        <dbReference type="EMBL" id="OMO62893.1"/>
    </source>
</evidence>
<gene>
    <name evidence="1" type="ORF">COLO4_32843</name>
</gene>
<sequence>MIWCLLLLCQERDGFILLEILEGIGLDLFEQTMTYILHPTTADIGPTGLQNT</sequence>
<name>A0A1R3GXS9_9ROSI</name>
<protein>
    <submittedName>
        <fullName evidence="1">Uncharacterized protein</fullName>
    </submittedName>
</protein>
<organism evidence="1 2">
    <name type="scientific">Corchorus olitorius</name>
    <dbReference type="NCBI Taxonomy" id="93759"/>
    <lineage>
        <taxon>Eukaryota</taxon>
        <taxon>Viridiplantae</taxon>
        <taxon>Streptophyta</taxon>
        <taxon>Embryophyta</taxon>
        <taxon>Tracheophyta</taxon>
        <taxon>Spermatophyta</taxon>
        <taxon>Magnoliopsida</taxon>
        <taxon>eudicotyledons</taxon>
        <taxon>Gunneridae</taxon>
        <taxon>Pentapetalae</taxon>
        <taxon>rosids</taxon>
        <taxon>malvids</taxon>
        <taxon>Malvales</taxon>
        <taxon>Malvaceae</taxon>
        <taxon>Grewioideae</taxon>
        <taxon>Apeibeae</taxon>
        <taxon>Corchorus</taxon>
    </lineage>
</organism>
<reference evidence="2" key="1">
    <citation type="submission" date="2013-09" db="EMBL/GenBank/DDBJ databases">
        <title>Corchorus olitorius genome sequencing.</title>
        <authorList>
            <person name="Alam M."/>
            <person name="Haque M.S."/>
            <person name="Islam M.S."/>
            <person name="Emdad E.M."/>
            <person name="Islam M.M."/>
            <person name="Ahmed B."/>
            <person name="Halim A."/>
            <person name="Hossen Q.M.M."/>
            <person name="Hossain M.Z."/>
            <person name="Ahmed R."/>
            <person name="Khan M.M."/>
            <person name="Islam R."/>
            <person name="Rashid M.M."/>
            <person name="Khan S.A."/>
            <person name="Rahman M.S."/>
            <person name="Alam M."/>
            <person name="Yahiya A.S."/>
            <person name="Khan M.S."/>
            <person name="Azam M.S."/>
            <person name="Haque T."/>
            <person name="Lashkar M.Z.H."/>
            <person name="Akhand A.I."/>
            <person name="Morshed G."/>
            <person name="Roy S."/>
            <person name="Uddin K.S."/>
            <person name="Rabeya T."/>
            <person name="Hossain A.S."/>
            <person name="Chowdhury A."/>
            <person name="Snigdha A.R."/>
            <person name="Mortoza M.S."/>
            <person name="Matin S.A."/>
            <person name="Hoque S.M.E."/>
            <person name="Islam M.K."/>
            <person name="Roy D.K."/>
            <person name="Haider R."/>
            <person name="Moosa M.M."/>
            <person name="Elias S.M."/>
            <person name="Hasan A.M."/>
            <person name="Jahan S."/>
            <person name="Shafiuddin M."/>
            <person name="Mahmood N."/>
            <person name="Shommy N.S."/>
        </authorList>
    </citation>
    <scope>NUCLEOTIDE SEQUENCE [LARGE SCALE GENOMIC DNA]</scope>
    <source>
        <strain evidence="2">cv. O-4</strain>
    </source>
</reference>
<comment type="caution">
    <text evidence="1">The sequence shown here is derived from an EMBL/GenBank/DDBJ whole genome shotgun (WGS) entry which is preliminary data.</text>
</comment>
<dbReference type="EMBL" id="AWUE01021254">
    <property type="protein sequence ID" value="OMO62893.1"/>
    <property type="molecule type" value="Genomic_DNA"/>
</dbReference>
<dbReference type="AlphaFoldDB" id="A0A1R3GXS9"/>
<proteinExistence type="predicted"/>
<evidence type="ECO:0000313" key="2">
    <source>
        <dbReference type="Proteomes" id="UP000187203"/>
    </source>
</evidence>
<keyword evidence="2" id="KW-1185">Reference proteome</keyword>
<dbReference type="Proteomes" id="UP000187203">
    <property type="component" value="Unassembled WGS sequence"/>
</dbReference>